<protein>
    <submittedName>
        <fullName evidence="2">Uncharacterized protein</fullName>
    </submittedName>
</protein>
<feature type="compositionally biased region" description="Polar residues" evidence="1">
    <location>
        <begin position="40"/>
        <end position="51"/>
    </location>
</feature>
<gene>
    <name evidence="2" type="ordered locus">G5S_0231</name>
</gene>
<organism evidence="2 3">
    <name type="scientific">Chlamydia pecorum (strain ATCC VR-628 / DSM 29919 / E58)</name>
    <name type="common">Chlamydophila pecorum</name>
    <dbReference type="NCBI Taxonomy" id="331635"/>
    <lineage>
        <taxon>Bacteria</taxon>
        <taxon>Pseudomonadati</taxon>
        <taxon>Chlamydiota</taxon>
        <taxon>Chlamydiia</taxon>
        <taxon>Chlamydiales</taxon>
        <taxon>Chlamydiaceae</taxon>
        <taxon>Chlamydia/Chlamydophila group</taxon>
        <taxon>Chlamydia</taxon>
    </lineage>
</organism>
<dbReference type="KEGG" id="cpm:G5S_0231"/>
<evidence type="ECO:0000313" key="3">
    <source>
        <dbReference type="Proteomes" id="UP000008305"/>
    </source>
</evidence>
<evidence type="ECO:0000256" key="1">
    <source>
        <dbReference type="SAM" id="MobiDB-lite"/>
    </source>
</evidence>
<dbReference type="EMBL" id="CP002608">
    <property type="protein sequence ID" value="AEB41246.1"/>
    <property type="molecule type" value="Genomic_DNA"/>
</dbReference>
<accession>A0AA34RCL1</accession>
<name>A0AA34RCL1_CHLPE</name>
<reference evidence="2 3" key="1">
    <citation type="journal article" date="2011" name="J. Bacteriol.">
        <title>Genome sequence of the obligate intracellular animal pathogen Chlamydia pecorum E58.</title>
        <authorList>
            <person name="Mojica S."/>
            <person name="Huot Creasy H."/>
            <person name="Daugherty S."/>
            <person name="Read T.D."/>
            <person name="Kim T."/>
            <person name="Kaltenboeck B."/>
            <person name="Bavoil P."/>
            <person name="Myers G.S."/>
        </authorList>
    </citation>
    <scope>NUCLEOTIDE SEQUENCE [LARGE SCALE GENOMIC DNA]</scope>
    <source>
        <strain evidence="2 3">E58</strain>
    </source>
</reference>
<sequence>MSLSSTSGPESNKNIISQALASSPQGVPDQDKLTGKENKQVQQTRAGFDTQMQSDAKLAGVEGKGTAVAALEGQGLAATASLTADSENLEGIGLGGNATAQLSGTAQASAGARTETSGIKELAKTQVSGLSTEERALLQEIQSLVSEATSGTGSVKFNLTTPELTPPKITPRQDVSEIAMALAKAISALGESTAAAVSNYMSTQAQADLSNKISLEKQGLKIEAERKEFQKMKELEAKAKDTKTLDAVNTACIAISVTLAVVSVVVACFTCGAGLIGLAATAAVGAGAAAATSTATAVATQITMQAVIQAIKTAVVEAIKQAITQAIKIAIKQGIKAAIKFLVKTLSKAAVKAATRIFSSGKSIISKSFPKLSKVMNALGNKWVGIGISMATAVPSLIKGIGQIDISNKQQELAQLQKEVGKLLAQSEMLKMFTQFWMQASKIAAKQTSQSEEMTQQATKLGAQIGKAFAAISAGLASAV</sequence>
<feature type="compositionally biased region" description="Basic and acidic residues" evidence="1">
    <location>
        <begin position="29"/>
        <end position="39"/>
    </location>
</feature>
<feature type="region of interest" description="Disordered" evidence="1">
    <location>
        <begin position="1"/>
        <end position="51"/>
    </location>
</feature>
<dbReference type="RefSeq" id="WP_013712324.1">
    <property type="nucleotide sequence ID" value="NC_015408.1"/>
</dbReference>
<keyword evidence="3" id="KW-1185">Reference proteome</keyword>
<dbReference type="Proteomes" id="UP000008305">
    <property type="component" value="Chromosome"/>
</dbReference>
<evidence type="ECO:0000313" key="2">
    <source>
        <dbReference type="EMBL" id="AEB41246.1"/>
    </source>
</evidence>
<dbReference type="AlphaFoldDB" id="A0AA34RCL1"/>
<feature type="compositionally biased region" description="Polar residues" evidence="1">
    <location>
        <begin position="1"/>
        <end position="25"/>
    </location>
</feature>
<proteinExistence type="predicted"/>